<dbReference type="GO" id="GO:0016705">
    <property type="term" value="F:oxidoreductase activity, acting on paired donors, with incorporation or reduction of molecular oxygen"/>
    <property type="evidence" value="ECO:0007669"/>
    <property type="project" value="InterPro"/>
</dbReference>
<evidence type="ECO:0000256" key="5">
    <source>
        <dbReference type="ARBA" id="ARBA00023002"/>
    </source>
</evidence>
<comment type="caution">
    <text evidence="11">The sequence shown here is derived from an EMBL/GenBank/DDBJ whole genome shotgun (WGS) entry which is preliminary data.</text>
</comment>
<keyword evidence="4 8" id="KW-0479">Metal-binding</keyword>
<proteinExistence type="inferred from homology"/>
<evidence type="ECO:0000256" key="7">
    <source>
        <dbReference type="ARBA" id="ARBA00023033"/>
    </source>
</evidence>
<dbReference type="AlphaFoldDB" id="A0AAD5CQI6"/>
<dbReference type="InterPro" id="IPR002401">
    <property type="entry name" value="Cyt_P450_E_grp-I"/>
</dbReference>
<dbReference type="InterPro" id="IPR036396">
    <property type="entry name" value="Cyt_P450_sf"/>
</dbReference>
<evidence type="ECO:0000313" key="12">
    <source>
        <dbReference type="Proteomes" id="UP001206925"/>
    </source>
</evidence>
<name>A0AAD5CQI6_AMBAR</name>
<evidence type="ECO:0000256" key="10">
    <source>
        <dbReference type="SAM" id="Phobius"/>
    </source>
</evidence>
<evidence type="ECO:0000256" key="6">
    <source>
        <dbReference type="ARBA" id="ARBA00023004"/>
    </source>
</evidence>
<dbReference type="CDD" id="cd20618">
    <property type="entry name" value="CYP71_clan"/>
    <property type="match status" value="1"/>
</dbReference>
<organism evidence="11 12">
    <name type="scientific">Ambrosia artemisiifolia</name>
    <name type="common">Common ragweed</name>
    <dbReference type="NCBI Taxonomy" id="4212"/>
    <lineage>
        <taxon>Eukaryota</taxon>
        <taxon>Viridiplantae</taxon>
        <taxon>Streptophyta</taxon>
        <taxon>Embryophyta</taxon>
        <taxon>Tracheophyta</taxon>
        <taxon>Spermatophyta</taxon>
        <taxon>Magnoliopsida</taxon>
        <taxon>eudicotyledons</taxon>
        <taxon>Gunneridae</taxon>
        <taxon>Pentapetalae</taxon>
        <taxon>asterids</taxon>
        <taxon>campanulids</taxon>
        <taxon>Asterales</taxon>
        <taxon>Asteraceae</taxon>
        <taxon>Asteroideae</taxon>
        <taxon>Heliantheae alliance</taxon>
        <taxon>Heliantheae</taxon>
        <taxon>Ambrosia</taxon>
    </lineage>
</organism>
<reference evidence="11" key="1">
    <citation type="submission" date="2022-06" db="EMBL/GenBank/DDBJ databases">
        <title>Uncovering the hologenomic basis of an extraordinary plant invasion.</title>
        <authorList>
            <person name="Bieker V.C."/>
            <person name="Martin M.D."/>
            <person name="Gilbert T."/>
            <person name="Hodgins K."/>
            <person name="Battlay P."/>
            <person name="Petersen B."/>
            <person name="Wilson J."/>
        </authorList>
    </citation>
    <scope>NUCLEOTIDE SEQUENCE</scope>
    <source>
        <strain evidence="11">AA19_3_7</strain>
        <tissue evidence="11">Leaf</tissue>
    </source>
</reference>
<evidence type="ECO:0000256" key="3">
    <source>
        <dbReference type="ARBA" id="ARBA00022617"/>
    </source>
</evidence>
<dbReference type="Proteomes" id="UP001206925">
    <property type="component" value="Unassembled WGS sequence"/>
</dbReference>
<evidence type="ECO:0000256" key="9">
    <source>
        <dbReference type="RuleBase" id="RU000461"/>
    </source>
</evidence>
<keyword evidence="6 8" id="KW-0408">Iron</keyword>
<feature type="non-terminal residue" evidence="11">
    <location>
        <position position="526"/>
    </location>
</feature>
<dbReference type="GO" id="GO:0005506">
    <property type="term" value="F:iron ion binding"/>
    <property type="evidence" value="ECO:0007669"/>
    <property type="project" value="InterPro"/>
</dbReference>
<keyword evidence="10" id="KW-0472">Membrane</keyword>
<protein>
    <recommendedName>
        <fullName evidence="13">Flavonoid 3'-monooxygenase</fullName>
    </recommendedName>
</protein>
<dbReference type="InterPro" id="IPR001128">
    <property type="entry name" value="Cyt_P450"/>
</dbReference>
<keyword evidence="7 9" id="KW-0503">Monooxygenase</keyword>
<dbReference type="GO" id="GO:0044550">
    <property type="term" value="P:secondary metabolite biosynthetic process"/>
    <property type="evidence" value="ECO:0007669"/>
    <property type="project" value="UniProtKB-ARBA"/>
</dbReference>
<dbReference type="GO" id="GO:0020037">
    <property type="term" value="F:heme binding"/>
    <property type="evidence" value="ECO:0007669"/>
    <property type="project" value="InterPro"/>
</dbReference>
<keyword evidence="10" id="KW-0812">Transmembrane</keyword>
<keyword evidence="5 9" id="KW-0560">Oxidoreductase</keyword>
<dbReference type="SUPFAM" id="SSF48264">
    <property type="entry name" value="Cytochrome P450"/>
    <property type="match status" value="1"/>
</dbReference>
<evidence type="ECO:0008006" key="13">
    <source>
        <dbReference type="Google" id="ProtNLM"/>
    </source>
</evidence>
<gene>
    <name evidence="11" type="ORF">M8C21_032311</name>
</gene>
<sequence length="526" mass="59645">PTPSVATFVITLTQTPMDSLPSTYYVAAWLATVALLLLSLRLRRHGRLNRPPGPKPWPIIGNLNLIGPLPHRSIHNLSQKYGEIMLLKFGSYDVVFGSSIEMAKAFLKTQDVIFACRPKTAAGKHTTYNYSDMTWSPYGPYWRQARKMCQTVLFSTKRLDSYEYIRVEETQSMLKSIFKSAGTGIRLKDVLSTVSLNVISRMVLGKRYLDESDDSVVSPDEFKKMLDELFLLNGVFNIGDSIPWIDFMDVQGYVKRMKAVSKKFDRFLEHVLDEHNARRTAEGEAFVATDMVDLLLQVADDPNLDVKIERHGVKAFTQDMLAGGTESSASTVEWAISEMLIKPDIFQKATEELDRIIGKNRWVQEKDMPNLPYIKAIAIEAMRLHPVAPMLVPRRAREDCKVAGYDISEGTRVFVSVWTIMRDPKLWDNPEDFCPERFIGKEVDIKGHDFKLLPFGAGRRMCPGYSLGLKVVEGTLANLLHGFNWKLPNTMTIDDLNMEEIFGLSTPKKIPLIAVAQPRLPLEMYN</sequence>
<dbReference type="FunFam" id="1.10.630.10:FF:000038">
    <property type="entry name" value="Cytochrome P450 84A1"/>
    <property type="match status" value="1"/>
</dbReference>
<comment type="similarity">
    <text evidence="2 9">Belongs to the cytochrome P450 family.</text>
</comment>
<dbReference type="Pfam" id="PF00067">
    <property type="entry name" value="p450"/>
    <property type="match status" value="1"/>
</dbReference>
<dbReference type="PRINTS" id="PR00463">
    <property type="entry name" value="EP450I"/>
</dbReference>
<dbReference type="GO" id="GO:0004497">
    <property type="term" value="F:monooxygenase activity"/>
    <property type="evidence" value="ECO:0007669"/>
    <property type="project" value="UniProtKB-KW"/>
</dbReference>
<evidence type="ECO:0000256" key="1">
    <source>
        <dbReference type="ARBA" id="ARBA00001971"/>
    </source>
</evidence>
<feature type="transmembrane region" description="Helical" evidence="10">
    <location>
        <begin position="22"/>
        <end position="40"/>
    </location>
</feature>
<dbReference type="PRINTS" id="PR00385">
    <property type="entry name" value="P450"/>
</dbReference>
<dbReference type="EMBL" id="JAMZMK010007037">
    <property type="protein sequence ID" value="KAI7746132.1"/>
    <property type="molecule type" value="Genomic_DNA"/>
</dbReference>
<evidence type="ECO:0000313" key="11">
    <source>
        <dbReference type="EMBL" id="KAI7746132.1"/>
    </source>
</evidence>
<accession>A0AAD5CQI6</accession>
<comment type="cofactor">
    <cofactor evidence="1 8">
        <name>heme</name>
        <dbReference type="ChEBI" id="CHEBI:30413"/>
    </cofactor>
</comment>
<dbReference type="InterPro" id="IPR017972">
    <property type="entry name" value="Cyt_P450_CS"/>
</dbReference>
<evidence type="ECO:0000256" key="2">
    <source>
        <dbReference type="ARBA" id="ARBA00010617"/>
    </source>
</evidence>
<keyword evidence="10" id="KW-1133">Transmembrane helix</keyword>
<feature type="binding site" description="axial binding residue" evidence="8">
    <location>
        <position position="462"/>
    </location>
    <ligand>
        <name>heme</name>
        <dbReference type="ChEBI" id="CHEBI:30413"/>
    </ligand>
    <ligandPart>
        <name>Fe</name>
        <dbReference type="ChEBI" id="CHEBI:18248"/>
    </ligandPart>
</feature>
<dbReference type="Gene3D" id="1.10.630.10">
    <property type="entry name" value="Cytochrome P450"/>
    <property type="match status" value="1"/>
</dbReference>
<evidence type="ECO:0000256" key="4">
    <source>
        <dbReference type="ARBA" id="ARBA00022723"/>
    </source>
</evidence>
<evidence type="ECO:0000256" key="8">
    <source>
        <dbReference type="PIRSR" id="PIRSR602401-1"/>
    </source>
</evidence>
<dbReference type="PANTHER" id="PTHR47944">
    <property type="entry name" value="CYTOCHROME P450 98A9"/>
    <property type="match status" value="1"/>
</dbReference>
<dbReference type="PROSITE" id="PS00086">
    <property type="entry name" value="CYTOCHROME_P450"/>
    <property type="match status" value="1"/>
</dbReference>
<keyword evidence="12" id="KW-1185">Reference proteome</keyword>
<dbReference type="PANTHER" id="PTHR47944:SF4">
    <property type="entry name" value="OS09G0441700 PROTEIN"/>
    <property type="match status" value="1"/>
</dbReference>
<keyword evidence="3 8" id="KW-0349">Heme</keyword>